<evidence type="ECO:0000313" key="4">
    <source>
        <dbReference type="Proteomes" id="UP000245464"/>
    </source>
</evidence>
<dbReference type="EMBL" id="NQIK02000005">
    <property type="protein sequence ID" value="KAF7570691.1"/>
    <property type="molecule type" value="Genomic_DNA"/>
</dbReference>
<feature type="region of interest" description="Disordered" evidence="1">
    <location>
        <begin position="1"/>
        <end position="27"/>
    </location>
</feature>
<dbReference type="KEGG" id="ptrr:6343996"/>
<feature type="domain" description="BOD1/SHG1" evidence="2">
    <location>
        <begin position="40"/>
        <end position="142"/>
    </location>
</feature>
<comment type="caution">
    <text evidence="3">The sequence shown here is derived from an EMBL/GenBank/DDBJ whole genome shotgun (WGS) entry which is preliminary data.</text>
</comment>
<feature type="region of interest" description="Disordered" evidence="1">
    <location>
        <begin position="145"/>
        <end position="380"/>
    </location>
</feature>
<organism evidence="3 4">
    <name type="scientific">Pyrenophora tritici-repentis</name>
    <dbReference type="NCBI Taxonomy" id="45151"/>
    <lineage>
        <taxon>Eukaryota</taxon>
        <taxon>Fungi</taxon>
        <taxon>Dikarya</taxon>
        <taxon>Ascomycota</taxon>
        <taxon>Pezizomycotina</taxon>
        <taxon>Dothideomycetes</taxon>
        <taxon>Pleosporomycetidae</taxon>
        <taxon>Pleosporales</taxon>
        <taxon>Pleosporineae</taxon>
        <taxon>Pleosporaceae</taxon>
        <taxon>Pyrenophora</taxon>
    </lineage>
</organism>
<name>A0A834RVN7_9PLEO</name>
<dbReference type="Proteomes" id="UP000245464">
    <property type="component" value="Chromosome 5"/>
</dbReference>
<accession>A0A834RVN7</accession>
<protein>
    <submittedName>
        <fullName evidence="3">COMPASS-Shg1 multi-domain protein</fullName>
    </submittedName>
</protein>
<evidence type="ECO:0000259" key="2">
    <source>
        <dbReference type="Pfam" id="PF05205"/>
    </source>
</evidence>
<dbReference type="GeneID" id="6343996"/>
<proteinExistence type="predicted"/>
<gene>
    <name evidence="3" type="ORF">PtrM4_106930</name>
</gene>
<evidence type="ECO:0000313" key="3">
    <source>
        <dbReference type="EMBL" id="KAF7570691.1"/>
    </source>
</evidence>
<sequence>MADVGRKRALDGDGPATVRKKLRPSELPLSQAKRAAIDGLVHMFQKKGTYDDIRRDLMKQYVSGPAKDELQAALKDLVERETDRNPSLLSKDPRMATTLIEGAGERSDIYGNIMNTVNTLLDRLIQEQGLPKMREYRIQEIGAEAAAEEEKRGSKTEEEWAQEAEARRERREARQREEREKEDEERRRKDRERIDKEREEERLRLKKEREEHEKSREARLKKIREEDAERERRIQEELDRDRGGRRRGGRGRSRTPELDDDLALQLLLQESEQMKKSRQRPVLERSESLEPPMRKAQPPKSLVPRDPATTRLAKLESKSTSPAHGSPSKDSKTPAPKTPTALAKDDDTAMTDAPSIEKSRWDYPPELPSKLDKSRGRSRSRSVARILRHLEKNGVAIVRARGHEGDGASANAAAAILALGVPTTLIAMYQVVALQPLVPPVNARTVEIVSVRTVGRLGNVTTAVTVHEATVHETTTVGMAVENEEVDV</sequence>
<feature type="compositionally biased region" description="Basic residues" evidence="1">
    <location>
        <begin position="243"/>
        <end position="253"/>
    </location>
</feature>
<dbReference type="InterPro" id="IPR055264">
    <property type="entry name" value="BOD1/SHG1_dom"/>
</dbReference>
<feature type="compositionally biased region" description="Basic and acidic residues" evidence="1">
    <location>
        <begin position="355"/>
        <end position="375"/>
    </location>
</feature>
<evidence type="ECO:0000256" key="1">
    <source>
        <dbReference type="SAM" id="MobiDB-lite"/>
    </source>
</evidence>
<feature type="compositionally biased region" description="Basic and acidic residues" evidence="1">
    <location>
        <begin position="148"/>
        <end position="242"/>
    </location>
</feature>
<dbReference type="PANTHER" id="PTHR28034">
    <property type="entry name" value="SET1 COMPLEX COMPONENT SHG1"/>
    <property type="match status" value="1"/>
</dbReference>
<dbReference type="Pfam" id="PF05205">
    <property type="entry name" value="COMPASS-Shg1"/>
    <property type="match status" value="1"/>
</dbReference>
<dbReference type="RefSeq" id="XP_065962173.1">
    <property type="nucleotide sequence ID" value="XM_066107724.1"/>
</dbReference>
<dbReference type="PANTHER" id="PTHR28034:SF1">
    <property type="entry name" value="NUCLEOMORPHIN"/>
    <property type="match status" value="1"/>
</dbReference>
<reference evidence="3" key="1">
    <citation type="journal article" date="2018" name="BMC Genomics">
        <title>Comparative genomics of the wheat fungal pathogen Pyrenophora tritici-repentis reveals chromosomal variations and genome plasticity.</title>
        <authorList>
            <person name="Moolhuijzen P."/>
            <person name="See P.T."/>
            <person name="Hane J.K."/>
            <person name="Shi G."/>
            <person name="Liu Z."/>
            <person name="Oliver R.P."/>
            <person name="Moffat C.S."/>
        </authorList>
    </citation>
    <scope>NUCLEOTIDE SEQUENCE [LARGE SCALE GENOMIC DNA]</scope>
    <source>
        <strain evidence="3">M4</strain>
    </source>
</reference>
<feature type="compositionally biased region" description="Basic and acidic residues" evidence="1">
    <location>
        <begin position="1"/>
        <end position="11"/>
    </location>
</feature>
<dbReference type="AlphaFoldDB" id="A0A834RVN7"/>